<dbReference type="InterPro" id="IPR013525">
    <property type="entry name" value="ABC2_TM"/>
</dbReference>
<comment type="subcellular location">
    <subcellularLocation>
        <location evidence="1">Membrane</location>
        <topology evidence="1">Multi-pass membrane protein</topology>
    </subcellularLocation>
</comment>
<dbReference type="InterPro" id="IPR027417">
    <property type="entry name" value="P-loop_NTPase"/>
</dbReference>
<evidence type="ECO:0000256" key="3">
    <source>
        <dbReference type="ARBA" id="ARBA00022692"/>
    </source>
</evidence>
<dbReference type="Pfam" id="PF19055">
    <property type="entry name" value="ABC2_membrane_7"/>
    <property type="match status" value="1"/>
</dbReference>
<proteinExistence type="predicted"/>
<feature type="domain" description="ABC transporter family G" evidence="9">
    <location>
        <begin position="35"/>
        <end position="97"/>
    </location>
</feature>
<evidence type="ECO:0000256" key="1">
    <source>
        <dbReference type="ARBA" id="ARBA00004141"/>
    </source>
</evidence>
<dbReference type="AlphaFoldDB" id="A0ABD1WLG9"/>
<keyword evidence="3 7" id="KW-0812">Transmembrane</keyword>
<feature type="transmembrane region" description="Helical" evidence="7">
    <location>
        <begin position="145"/>
        <end position="167"/>
    </location>
</feature>
<evidence type="ECO:0000313" key="10">
    <source>
        <dbReference type="EMBL" id="KAL2550542.1"/>
    </source>
</evidence>
<keyword evidence="11" id="KW-1185">Reference proteome</keyword>
<evidence type="ECO:0000259" key="8">
    <source>
        <dbReference type="Pfam" id="PF01061"/>
    </source>
</evidence>
<dbReference type="Gene3D" id="3.40.50.300">
    <property type="entry name" value="P-loop containing nucleotide triphosphate hydrolases"/>
    <property type="match status" value="1"/>
</dbReference>
<feature type="domain" description="ABC-2 type transporter transmembrane" evidence="8">
    <location>
        <begin position="127"/>
        <end position="336"/>
    </location>
</feature>
<dbReference type="InterPro" id="IPR043926">
    <property type="entry name" value="ABCG_dom"/>
</dbReference>
<evidence type="ECO:0000259" key="9">
    <source>
        <dbReference type="Pfam" id="PF19055"/>
    </source>
</evidence>
<name>A0ABD1WLG9_9LAMI</name>
<feature type="region of interest" description="Disordered" evidence="6">
    <location>
        <begin position="96"/>
        <end position="119"/>
    </location>
</feature>
<reference evidence="11" key="1">
    <citation type="submission" date="2024-07" db="EMBL/GenBank/DDBJ databases">
        <title>Two chromosome-level genome assemblies of Korean endemic species Abeliophyllum distichum and Forsythia ovata (Oleaceae).</title>
        <authorList>
            <person name="Jang H."/>
        </authorList>
    </citation>
    <scope>NUCLEOTIDE SEQUENCE [LARGE SCALE GENOMIC DNA]</scope>
</reference>
<keyword evidence="4 7" id="KW-1133">Transmembrane helix</keyword>
<evidence type="ECO:0000256" key="5">
    <source>
        <dbReference type="ARBA" id="ARBA00023136"/>
    </source>
</evidence>
<comment type="caution">
    <text evidence="10">The sequence shown here is derived from an EMBL/GenBank/DDBJ whole genome shotgun (WGS) entry which is preliminary data.</text>
</comment>
<accession>A0ABD1WLG9</accession>
<dbReference type="InterPro" id="IPR050352">
    <property type="entry name" value="ABCG_transporters"/>
</dbReference>
<dbReference type="GO" id="GO:0016020">
    <property type="term" value="C:membrane"/>
    <property type="evidence" value="ECO:0007669"/>
    <property type="project" value="UniProtKB-SubCell"/>
</dbReference>
<dbReference type="PANTHER" id="PTHR48041">
    <property type="entry name" value="ABC TRANSPORTER G FAMILY MEMBER 28"/>
    <property type="match status" value="1"/>
</dbReference>
<feature type="transmembrane region" description="Helical" evidence="7">
    <location>
        <begin position="221"/>
        <end position="247"/>
    </location>
</feature>
<feature type="transmembrane region" description="Helical" evidence="7">
    <location>
        <begin position="179"/>
        <end position="200"/>
    </location>
</feature>
<dbReference type="PANTHER" id="PTHR48041:SF27">
    <property type="entry name" value="ABC TRANSPORTER G FAMILY MEMBER 8"/>
    <property type="match status" value="1"/>
</dbReference>
<evidence type="ECO:0000256" key="7">
    <source>
        <dbReference type="SAM" id="Phobius"/>
    </source>
</evidence>
<dbReference type="Proteomes" id="UP001604277">
    <property type="component" value="Unassembled WGS sequence"/>
</dbReference>
<organism evidence="10 11">
    <name type="scientific">Forsythia ovata</name>
    <dbReference type="NCBI Taxonomy" id="205694"/>
    <lineage>
        <taxon>Eukaryota</taxon>
        <taxon>Viridiplantae</taxon>
        <taxon>Streptophyta</taxon>
        <taxon>Embryophyta</taxon>
        <taxon>Tracheophyta</taxon>
        <taxon>Spermatophyta</taxon>
        <taxon>Magnoliopsida</taxon>
        <taxon>eudicotyledons</taxon>
        <taxon>Gunneridae</taxon>
        <taxon>Pentapetalae</taxon>
        <taxon>asterids</taxon>
        <taxon>lamiids</taxon>
        <taxon>Lamiales</taxon>
        <taxon>Oleaceae</taxon>
        <taxon>Forsythieae</taxon>
        <taxon>Forsythia</taxon>
    </lineage>
</organism>
<protein>
    <submittedName>
        <fullName evidence="10">ABC transporter G family member 8</fullName>
    </submittedName>
</protein>
<keyword evidence="5 7" id="KW-0472">Membrane</keyword>
<evidence type="ECO:0000256" key="6">
    <source>
        <dbReference type="SAM" id="MobiDB-lite"/>
    </source>
</evidence>
<feature type="transmembrane region" description="Helical" evidence="7">
    <location>
        <begin position="326"/>
        <end position="347"/>
    </location>
</feature>
<evidence type="ECO:0000313" key="11">
    <source>
        <dbReference type="Proteomes" id="UP001604277"/>
    </source>
</evidence>
<sequence>MEDSLCNKCDSALNVMQTLRSITDSRHRTVVLSIHQPSFKILSTIDQILLLAKGTVVHHGTLSSLQAFLLSNGFTVPPQLNALEYAMEILNQLQKNEPTISPPSPENPTSETKTKDTIRHRSSRIREILTLYNRFWKIIYRTRQLLFTNTLQALGVGLVLGTIYINIGFDKSGIEKRLGLFAFTLTFLLSSTTETLPIFINERPILLRETSSGVYRLSSYLIANTLVFLPYLLAIAIVYSVSVYFLVGLCPTIQAFTYFVLVIWVIILMANSFVLFLSSIAPNYIAGTSLVTALLAGFFLFSGYFISKESLPKFWLFMHYFSMYKYALDAFLVNEYSCLLTRCLIWFDEKNSTCMVTGSDVLAERGTP</sequence>
<evidence type="ECO:0000256" key="2">
    <source>
        <dbReference type="ARBA" id="ARBA00022448"/>
    </source>
</evidence>
<evidence type="ECO:0000256" key="4">
    <source>
        <dbReference type="ARBA" id="ARBA00022989"/>
    </source>
</evidence>
<dbReference type="Pfam" id="PF01061">
    <property type="entry name" value="ABC2_membrane"/>
    <property type="match status" value="1"/>
</dbReference>
<gene>
    <name evidence="10" type="ORF">Fot_12072</name>
</gene>
<keyword evidence="2" id="KW-0813">Transport</keyword>
<dbReference type="EMBL" id="JBFOLJ010000003">
    <property type="protein sequence ID" value="KAL2550542.1"/>
    <property type="molecule type" value="Genomic_DNA"/>
</dbReference>
<feature type="transmembrane region" description="Helical" evidence="7">
    <location>
        <begin position="253"/>
        <end position="277"/>
    </location>
</feature>
<feature type="transmembrane region" description="Helical" evidence="7">
    <location>
        <begin position="284"/>
        <end position="306"/>
    </location>
</feature>